<dbReference type="Proteomes" id="UP000017670">
    <property type="component" value="Unassembled WGS sequence"/>
</dbReference>
<reference evidence="5 6" key="1">
    <citation type="submission" date="2013-02" db="EMBL/GenBank/DDBJ databases">
        <title>The Genome Sequence of Acinetobacter beijerinckii CIP 110307.</title>
        <authorList>
            <consortium name="The Broad Institute Genome Sequencing Platform"/>
            <consortium name="The Broad Institute Genome Sequencing Center for Infectious Disease"/>
            <person name="Cerqueira G."/>
            <person name="Feldgarden M."/>
            <person name="Courvalin P."/>
            <person name="Perichon B."/>
            <person name="Grillot-Courvalin C."/>
            <person name="Clermont D."/>
            <person name="Rocha E."/>
            <person name="Yoon E.-J."/>
            <person name="Nemec A."/>
            <person name="Walker B."/>
            <person name="Young S.K."/>
            <person name="Zeng Q."/>
            <person name="Gargeya S."/>
            <person name="Fitzgerald M."/>
            <person name="Haas B."/>
            <person name="Abouelleil A."/>
            <person name="Alvarado L."/>
            <person name="Arachchi H.M."/>
            <person name="Berlin A.M."/>
            <person name="Chapman S.B."/>
            <person name="Dewar J."/>
            <person name="Goldberg J."/>
            <person name="Griggs A."/>
            <person name="Gujja S."/>
            <person name="Hansen M."/>
            <person name="Howarth C."/>
            <person name="Imamovic A."/>
            <person name="Larimer J."/>
            <person name="McCowan C."/>
            <person name="Murphy C."/>
            <person name="Neiman D."/>
            <person name="Pearson M."/>
            <person name="Priest M."/>
            <person name="Roberts A."/>
            <person name="Saif S."/>
            <person name="Shea T."/>
            <person name="Sisk P."/>
            <person name="Sykes S."/>
            <person name="Wortman J."/>
            <person name="Nusbaum C."/>
            <person name="Birren B."/>
        </authorList>
    </citation>
    <scope>NUCLEOTIDE SEQUENCE [LARGE SCALE GENOMIC DNA]</scope>
    <source>
        <strain evidence="5 6">CIP 110307</strain>
    </source>
</reference>
<dbReference type="InterPro" id="IPR020019">
    <property type="entry name" value="AcTrfase_PglD-like"/>
</dbReference>
<dbReference type="AlphaFoldDB" id="N9FMM3"/>
<feature type="binding site" evidence="3">
    <location>
        <position position="72"/>
    </location>
    <ligand>
        <name>substrate</name>
    </ligand>
</feature>
<name>N9FMM3_9GAMM</name>
<evidence type="ECO:0000313" key="5">
    <source>
        <dbReference type="EMBL" id="ENW06171.1"/>
    </source>
</evidence>
<dbReference type="RefSeq" id="WP_005060621.1">
    <property type="nucleotide sequence ID" value="NZ_KB849765.1"/>
</dbReference>
<dbReference type="InterPro" id="IPR011004">
    <property type="entry name" value="Trimer_LpxA-like_sf"/>
</dbReference>
<dbReference type="EMBL" id="APQL01000006">
    <property type="protein sequence ID" value="ENW06171.1"/>
    <property type="molecule type" value="Genomic_DNA"/>
</dbReference>
<keyword evidence="6" id="KW-1185">Reference proteome</keyword>
<feature type="site" description="Increases basicity of active site His" evidence="2">
    <location>
        <position position="140"/>
    </location>
</feature>
<dbReference type="CDD" id="cd03360">
    <property type="entry name" value="LbH_AT_putative"/>
    <property type="match status" value="1"/>
</dbReference>
<gene>
    <name evidence="5" type="ORF">F933_01892</name>
</gene>
<organism evidence="5 6">
    <name type="scientific">Acinetobacter beijerinckii CIP 110307</name>
    <dbReference type="NCBI Taxonomy" id="1217648"/>
    <lineage>
        <taxon>Bacteria</taxon>
        <taxon>Pseudomonadati</taxon>
        <taxon>Pseudomonadota</taxon>
        <taxon>Gammaproteobacteria</taxon>
        <taxon>Moraxellales</taxon>
        <taxon>Moraxellaceae</taxon>
        <taxon>Acinetobacter</taxon>
    </lineage>
</organism>
<dbReference type="Gene3D" id="2.160.10.10">
    <property type="entry name" value="Hexapeptide repeat proteins"/>
    <property type="match status" value="1"/>
</dbReference>
<accession>N9FMM3</accession>
<sequence>MLKRGALLILGAGGHGKSVAEAALLSGKWKSIVFVDDCWPHKKEIAGFPIIANMETISNIINEVSAAIPAVGNNKLRQVWFQQLKELSIPIASVVHPSAIVSSTALIGDGVAIMAGCVIGVDVNIDDGAIVNMGSSVDHDCHIGMFAHLSVGVKITGNKTVDSLIFLEAGSVITH</sequence>
<dbReference type="Pfam" id="PF17836">
    <property type="entry name" value="PglD_N"/>
    <property type="match status" value="1"/>
</dbReference>
<comment type="similarity">
    <text evidence="1">Belongs to the transferase hexapeptide repeat family.</text>
</comment>
<evidence type="ECO:0000256" key="2">
    <source>
        <dbReference type="PIRSR" id="PIRSR620019-1"/>
    </source>
</evidence>
<dbReference type="PATRIC" id="fig|1217648.3.peg.1846"/>
<dbReference type="HOGENOM" id="CLU_081811_2_0_6"/>
<evidence type="ECO:0000256" key="3">
    <source>
        <dbReference type="PIRSR" id="PIRSR620019-2"/>
    </source>
</evidence>
<feature type="active site" description="Proton acceptor" evidence="2">
    <location>
        <position position="139"/>
    </location>
</feature>
<protein>
    <recommendedName>
        <fullName evidence="4">PglD N-terminal domain-containing protein</fullName>
    </recommendedName>
</protein>
<dbReference type="PANTHER" id="PTHR43300:SF7">
    <property type="entry name" value="UDP-N-ACETYLBACILLOSAMINE N-ACETYLTRANSFERASE"/>
    <property type="match status" value="1"/>
</dbReference>
<dbReference type="InterPro" id="IPR050179">
    <property type="entry name" value="Trans_hexapeptide_repeat"/>
</dbReference>
<feature type="binding site" evidence="3">
    <location>
        <position position="148"/>
    </location>
    <ligand>
        <name>acetyl-CoA</name>
        <dbReference type="ChEBI" id="CHEBI:57288"/>
    </ligand>
</feature>
<dbReference type="GeneID" id="29856940"/>
<evidence type="ECO:0000259" key="4">
    <source>
        <dbReference type="Pfam" id="PF17836"/>
    </source>
</evidence>
<evidence type="ECO:0000313" key="6">
    <source>
        <dbReference type="Proteomes" id="UP000017670"/>
    </source>
</evidence>
<feature type="domain" description="PglD N-terminal" evidence="4">
    <location>
        <begin position="7"/>
        <end position="84"/>
    </location>
</feature>
<dbReference type="InterPro" id="IPR041561">
    <property type="entry name" value="PglD_N"/>
</dbReference>
<dbReference type="Gene3D" id="3.40.50.20">
    <property type="match status" value="1"/>
</dbReference>
<dbReference type="PANTHER" id="PTHR43300">
    <property type="entry name" value="ACETYLTRANSFERASE"/>
    <property type="match status" value="1"/>
</dbReference>
<proteinExistence type="inferred from homology"/>
<feature type="binding site" evidence="3">
    <location>
        <begin position="36"/>
        <end position="37"/>
    </location>
    <ligand>
        <name>substrate</name>
    </ligand>
</feature>
<evidence type="ECO:0000256" key="1">
    <source>
        <dbReference type="ARBA" id="ARBA00007274"/>
    </source>
</evidence>
<dbReference type="eggNOG" id="COG1044">
    <property type="taxonomic scope" value="Bacteria"/>
</dbReference>
<comment type="caution">
    <text evidence="5">The sequence shown here is derived from an EMBL/GenBank/DDBJ whole genome shotgun (WGS) entry which is preliminary data.</text>
</comment>
<dbReference type="STRING" id="262668.GCA_000931715_01110"/>
<dbReference type="SUPFAM" id="SSF51161">
    <property type="entry name" value="Trimeric LpxA-like enzymes"/>
    <property type="match status" value="1"/>
</dbReference>